<keyword evidence="3" id="KW-1185">Reference proteome</keyword>
<sequence length="245" mass="26264">PGGVPPSPTPPRPRAARLAPPPPGAARARAPAAPGSSSRGPPEDPPAVGAPGGPCPQTLGRADPAQAGPPAPPRRRLAEAGSTMVRCQEVPASEAVVGSSGFPRDRSERKHRFVLSHPWLSKEHPDPGGTKLQRLVQQVDFLDASDDDAIFVDYMGLPQYNQQDAEYRRLELEGKVPKPGEHPADRTEEEETLFKKALGSMEMIYSVGNTPVIVLPMNDEVAAGTEYFSRGWCFFEFPSRSASAT</sequence>
<feature type="compositionally biased region" description="Pro residues" evidence="1">
    <location>
        <begin position="1"/>
        <end position="24"/>
    </location>
</feature>
<dbReference type="EMBL" id="CAUYUJ010003785">
    <property type="protein sequence ID" value="CAK0806810.1"/>
    <property type="molecule type" value="Genomic_DNA"/>
</dbReference>
<protein>
    <submittedName>
        <fullName evidence="2">Uncharacterized protein</fullName>
    </submittedName>
</protein>
<evidence type="ECO:0000256" key="1">
    <source>
        <dbReference type="SAM" id="MobiDB-lite"/>
    </source>
</evidence>
<organism evidence="2 3">
    <name type="scientific">Prorocentrum cordatum</name>
    <dbReference type="NCBI Taxonomy" id="2364126"/>
    <lineage>
        <taxon>Eukaryota</taxon>
        <taxon>Sar</taxon>
        <taxon>Alveolata</taxon>
        <taxon>Dinophyceae</taxon>
        <taxon>Prorocentrales</taxon>
        <taxon>Prorocentraceae</taxon>
        <taxon>Prorocentrum</taxon>
    </lineage>
</organism>
<feature type="region of interest" description="Disordered" evidence="1">
    <location>
        <begin position="1"/>
        <end position="109"/>
    </location>
</feature>
<proteinExistence type="predicted"/>
<accession>A0ABN9QL48</accession>
<feature type="compositionally biased region" description="Low complexity" evidence="1">
    <location>
        <begin position="25"/>
        <end position="40"/>
    </location>
</feature>
<dbReference type="Proteomes" id="UP001189429">
    <property type="component" value="Unassembled WGS sequence"/>
</dbReference>
<reference evidence="2" key="1">
    <citation type="submission" date="2023-10" db="EMBL/GenBank/DDBJ databases">
        <authorList>
            <person name="Chen Y."/>
            <person name="Shah S."/>
            <person name="Dougan E. K."/>
            <person name="Thang M."/>
            <person name="Chan C."/>
        </authorList>
    </citation>
    <scope>NUCLEOTIDE SEQUENCE [LARGE SCALE GENOMIC DNA]</scope>
</reference>
<feature type="non-terminal residue" evidence="2">
    <location>
        <position position="1"/>
    </location>
</feature>
<evidence type="ECO:0000313" key="3">
    <source>
        <dbReference type="Proteomes" id="UP001189429"/>
    </source>
</evidence>
<name>A0ABN9QL48_9DINO</name>
<evidence type="ECO:0000313" key="2">
    <source>
        <dbReference type="EMBL" id="CAK0806810.1"/>
    </source>
</evidence>
<comment type="caution">
    <text evidence="2">The sequence shown here is derived from an EMBL/GenBank/DDBJ whole genome shotgun (WGS) entry which is preliminary data.</text>
</comment>
<gene>
    <name evidence="2" type="ORF">PCOR1329_LOCUS12909</name>
</gene>